<dbReference type="GO" id="GO:0003723">
    <property type="term" value="F:RNA binding"/>
    <property type="evidence" value="ECO:0007669"/>
    <property type="project" value="UniProtKB-KW"/>
</dbReference>
<keyword evidence="4" id="KW-1185">Reference proteome</keyword>
<organism evidence="3 4">
    <name type="scientific">Halarsenatibacter silvermanii</name>
    <dbReference type="NCBI Taxonomy" id="321763"/>
    <lineage>
        <taxon>Bacteria</taxon>
        <taxon>Bacillati</taxon>
        <taxon>Bacillota</taxon>
        <taxon>Clostridia</taxon>
        <taxon>Halanaerobiales</taxon>
        <taxon>Halarsenatibacteraceae</taxon>
        <taxon>Halarsenatibacter</taxon>
    </lineage>
</organism>
<keyword evidence="1" id="KW-0694">RNA-binding</keyword>
<dbReference type="InterPro" id="IPR002942">
    <property type="entry name" value="S4_RNA-bd"/>
</dbReference>
<dbReference type="CDD" id="cd00165">
    <property type="entry name" value="S4"/>
    <property type="match status" value="1"/>
</dbReference>
<proteinExistence type="predicted"/>
<dbReference type="Gene3D" id="3.30.1370.160">
    <property type="match status" value="1"/>
</dbReference>
<gene>
    <name evidence="3" type="ORF">SAMN04488692_10428</name>
</gene>
<dbReference type="Pfam" id="PF17774">
    <property type="entry name" value="YlmH_RBD"/>
    <property type="match status" value="1"/>
</dbReference>
<evidence type="ECO:0000313" key="4">
    <source>
        <dbReference type="Proteomes" id="UP000199476"/>
    </source>
</evidence>
<dbReference type="InterPro" id="IPR036986">
    <property type="entry name" value="S4_RNA-bd_sf"/>
</dbReference>
<accession>A0A1G9JKY3</accession>
<dbReference type="Gene3D" id="3.10.290.10">
    <property type="entry name" value="RNA-binding S4 domain"/>
    <property type="match status" value="1"/>
</dbReference>
<dbReference type="AlphaFoldDB" id="A0A1G9JKY3"/>
<dbReference type="Pfam" id="PF01479">
    <property type="entry name" value="S4"/>
    <property type="match status" value="1"/>
</dbReference>
<dbReference type="InterPro" id="IPR040591">
    <property type="entry name" value="RqcP2_RBD"/>
</dbReference>
<dbReference type="Gene3D" id="3.30.70.330">
    <property type="match status" value="1"/>
</dbReference>
<evidence type="ECO:0000259" key="2">
    <source>
        <dbReference type="SMART" id="SM00363"/>
    </source>
</evidence>
<protein>
    <submittedName>
        <fullName evidence="3">RNA-binding protein YlmH, contains S4-like domain</fullName>
    </submittedName>
</protein>
<dbReference type="PANTHER" id="PTHR13633">
    <property type="entry name" value="MITOCHONDRIAL TRANSCRIPTION RESCUE FACTOR 1"/>
    <property type="match status" value="1"/>
</dbReference>
<name>A0A1G9JKY3_9FIRM</name>
<dbReference type="OrthoDB" id="9812787at2"/>
<sequence>MSSEKKILSHLQREEDIKLGERILDLAERVQERNNKHTTKFLNPRETKIAEEILAQLADINYLSEGGHDKAERKRVIIFPAYLFPEHQNVPLSCFKIKGNFDFVNVGHGDFLGALTGLGIKRELIGDIIIYRDTAQVVAVPEAEKEILFNLEKVNEVPVEVEKMECDEIIFEEKHRKEIKTSVASQRLDAILSAGFGDSRSNSKAAIEEGRIKLNWVREKNPAAEVSVGDLISVKGRGRLKVVKKRGISNSGRIKLQIDRIT</sequence>
<feature type="domain" description="RNA-binding S4" evidence="2">
    <location>
        <begin position="186"/>
        <end position="248"/>
    </location>
</feature>
<dbReference type="EMBL" id="FNGO01000004">
    <property type="protein sequence ID" value="SDL38280.1"/>
    <property type="molecule type" value="Genomic_DNA"/>
</dbReference>
<dbReference type="STRING" id="321763.SAMN04488692_10428"/>
<dbReference type="Proteomes" id="UP000199476">
    <property type="component" value="Unassembled WGS sequence"/>
</dbReference>
<evidence type="ECO:0000313" key="3">
    <source>
        <dbReference type="EMBL" id="SDL38280.1"/>
    </source>
</evidence>
<dbReference type="SUPFAM" id="SSF55174">
    <property type="entry name" value="Alpha-L RNA-binding motif"/>
    <property type="match status" value="1"/>
</dbReference>
<dbReference type="InterPro" id="IPR012677">
    <property type="entry name" value="Nucleotide-bd_a/b_plait_sf"/>
</dbReference>
<evidence type="ECO:0000256" key="1">
    <source>
        <dbReference type="PROSITE-ProRule" id="PRU00182"/>
    </source>
</evidence>
<dbReference type="PROSITE" id="PS50889">
    <property type="entry name" value="S4"/>
    <property type="match status" value="1"/>
</dbReference>
<reference evidence="3 4" key="1">
    <citation type="submission" date="2016-10" db="EMBL/GenBank/DDBJ databases">
        <authorList>
            <person name="de Groot N.N."/>
        </authorList>
    </citation>
    <scope>NUCLEOTIDE SEQUENCE [LARGE SCALE GENOMIC DNA]</scope>
    <source>
        <strain evidence="3 4">SLAS-1</strain>
    </source>
</reference>
<dbReference type="RefSeq" id="WP_089758456.1">
    <property type="nucleotide sequence ID" value="NZ_FNGO01000004.1"/>
</dbReference>
<dbReference type="PANTHER" id="PTHR13633:SF3">
    <property type="entry name" value="MITOCHONDRIAL TRANSCRIPTION RESCUE FACTOR 1"/>
    <property type="match status" value="1"/>
</dbReference>
<dbReference type="SMART" id="SM00363">
    <property type="entry name" value="S4"/>
    <property type="match status" value="1"/>
</dbReference>